<keyword evidence="8" id="KW-0472">Membrane</keyword>
<feature type="domain" description="Peptidase M13 N-terminal" evidence="10">
    <location>
        <begin position="315"/>
        <end position="365"/>
    </location>
</feature>
<dbReference type="Gene3D" id="3.40.390.10">
    <property type="entry name" value="Collagenase (Catalytic Domain)"/>
    <property type="match status" value="2"/>
</dbReference>
<evidence type="ECO:0000256" key="8">
    <source>
        <dbReference type="SAM" id="Phobius"/>
    </source>
</evidence>
<dbReference type="EMBL" id="JARKHS020010529">
    <property type="protein sequence ID" value="KAK8778631.1"/>
    <property type="molecule type" value="Genomic_DNA"/>
</dbReference>
<comment type="cofactor">
    <cofactor evidence="1">
        <name>Zn(2+)</name>
        <dbReference type="ChEBI" id="CHEBI:29105"/>
    </cofactor>
</comment>
<sequence>MNCIVEQTRSDDCKQYPACFAVVAAIVALTAALSVFWVLLLHRDWQGGLASTLPPGPVCQNSQCASAAKVLKAVMKPEADPCGDFYTYVCGNYKHPLGLFIRQLDYEMYRALARTLDAASSLPSGGQTASQKAVALYKNCAEGRVDETEELRKFVESVGLGLSTYADADVLDKIIMLFFKYNIAILLELSLDDAKLSRHKRLLVLAVSSSQLRWMSERSKTAPLDLFYLSHMAAFGLHVFSDEALHTAQNIIRAETTAMGVYHFDRSVNAAHITRFLLVIHLNALTRNILPGRWASLISTHSGGVYGAQDEVQVPQSTVTAARDMADHIRKSVLEEIDRATWLDNATKVTAMYKVHAMELHVGYPTYFTSEEELNTAYHSYPDVGNNFFAPWLKAMGKTVAWRITNHSSFYFSVSWTNAFYALFRNKMVLPAPILRPPLFSPALPKAINYAALGGIIGHEITHAFDLQGRLIDAKGRLVNWWSNSSRKQYRDRVDCLRRSHGAMDASLLSSMLGYIPTNQDSQARE</sequence>
<accession>A0AAQ4EV82</accession>
<keyword evidence="3" id="KW-0645">Protease</keyword>
<comment type="caution">
    <text evidence="11">The sequence shown here is derived from an EMBL/GenBank/DDBJ whole genome shotgun (WGS) entry which is preliminary data.</text>
</comment>
<dbReference type="InterPro" id="IPR024079">
    <property type="entry name" value="MetalloPept_cat_dom_sf"/>
</dbReference>
<dbReference type="GO" id="GO:0005886">
    <property type="term" value="C:plasma membrane"/>
    <property type="evidence" value="ECO:0007669"/>
    <property type="project" value="TreeGrafter"/>
</dbReference>
<evidence type="ECO:0000256" key="7">
    <source>
        <dbReference type="ARBA" id="ARBA00023049"/>
    </source>
</evidence>
<dbReference type="SUPFAM" id="SSF55486">
    <property type="entry name" value="Metalloproteases ('zincins'), catalytic domain"/>
    <property type="match status" value="1"/>
</dbReference>
<organism evidence="11 12">
    <name type="scientific">Amblyomma americanum</name>
    <name type="common">Lone star tick</name>
    <dbReference type="NCBI Taxonomy" id="6943"/>
    <lineage>
        <taxon>Eukaryota</taxon>
        <taxon>Metazoa</taxon>
        <taxon>Ecdysozoa</taxon>
        <taxon>Arthropoda</taxon>
        <taxon>Chelicerata</taxon>
        <taxon>Arachnida</taxon>
        <taxon>Acari</taxon>
        <taxon>Parasitiformes</taxon>
        <taxon>Ixodida</taxon>
        <taxon>Ixodoidea</taxon>
        <taxon>Ixodidae</taxon>
        <taxon>Amblyomminae</taxon>
        <taxon>Amblyomma</taxon>
    </lineage>
</organism>
<dbReference type="PANTHER" id="PTHR11733:SF241">
    <property type="entry name" value="GH26575P-RELATED"/>
    <property type="match status" value="1"/>
</dbReference>
<dbReference type="AlphaFoldDB" id="A0AAQ4EV82"/>
<evidence type="ECO:0000313" key="12">
    <source>
        <dbReference type="Proteomes" id="UP001321473"/>
    </source>
</evidence>
<evidence type="ECO:0000256" key="6">
    <source>
        <dbReference type="ARBA" id="ARBA00022833"/>
    </source>
</evidence>
<evidence type="ECO:0008006" key="13">
    <source>
        <dbReference type="Google" id="ProtNLM"/>
    </source>
</evidence>
<proteinExistence type="inferred from homology"/>
<keyword evidence="4" id="KW-0479">Metal-binding</keyword>
<dbReference type="Proteomes" id="UP001321473">
    <property type="component" value="Unassembled WGS sequence"/>
</dbReference>
<protein>
    <recommendedName>
        <fullName evidence="13">M13 family peptidase</fullName>
    </recommendedName>
</protein>
<gene>
    <name evidence="11" type="ORF">V5799_020028</name>
</gene>
<dbReference type="Gene3D" id="1.10.1380.10">
    <property type="entry name" value="Neutral endopeptidase , domain2"/>
    <property type="match status" value="2"/>
</dbReference>
<keyword evidence="5" id="KW-0378">Hydrolase</keyword>
<dbReference type="PROSITE" id="PS51885">
    <property type="entry name" value="NEPRILYSIN"/>
    <property type="match status" value="1"/>
</dbReference>
<name>A0AAQ4EV82_AMBAM</name>
<dbReference type="InterPro" id="IPR000718">
    <property type="entry name" value="Peptidase_M13"/>
</dbReference>
<dbReference type="InterPro" id="IPR042089">
    <property type="entry name" value="Peptidase_M13_dom_2"/>
</dbReference>
<keyword evidence="8" id="KW-0812">Transmembrane</keyword>
<dbReference type="InterPro" id="IPR008753">
    <property type="entry name" value="Peptidase_M13_N"/>
</dbReference>
<evidence type="ECO:0000259" key="9">
    <source>
        <dbReference type="Pfam" id="PF01431"/>
    </source>
</evidence>
<evidence type="ECO:0000313" key="11">
    <source>
        <dbReference type="EMBL" id="KAK8778631.1"/>
    </source>
</evidence>
<evidence type="ECO:0000259" key="10">
    <source>
        <dbReference type="Pfam" id="PF05649"/>
    </source>
</evidence>
<dbReference type="GO" id="GO:0046872">
    <property type="term" value="F:metal ion binding"/>
    <property type="evidence" value="ECO:0007669"/>
    <property type="project" value="UniProtKB-KW"/>
</dbReference>
<evidence type="ECO:0000256" key="3">
    <source>
        <dbReference type="ARBA" id="ARBA00022670"/>
    </source>
</evidence>
<keyword evidence="6" id="KW-0862">Zinc</keyword>
<keyword evidence="12" id="KW-1185">Reference proteome</keyword>
<reference evidence="11 12" key="1">
    <citation type="journal article" date="2023" name="Arcadia Sci">
        <title>De novo assembly of a long-read Amblyomma americanum tick genome.</title>
        <authorList>
            <person name="Chou S."/>
            <person name="Poskanzer K.E."/>
            <person name="Rollins M."/>
            <person name="Thuy-Boun P.S."/>
        </authorList>
    </citation>
    <scope>NUCLEOTIDE SEQUENCE [LARGE SCALE GENOMIC DNA]</scope>
    <source>
        <strain evidence="11">F_SG_1</strain>
        <tissue evidence="11">Salivary glands</tissue>
    </source>
</reference>
<keyword evidence="7" id="KW-0482">Metalloprotease</keyword>
<dbReference type="PRINTS" id="PR00786">
    <property type="entry name" value="NEPRILYSIN"/>
</dbReference>
<keyword evidence="8" id="KW-1133">Transmembrane helix</keyword>
<dbReference type="GO" id="GO:0016485">
    <property type="term" value="P:protein processing"/>
    <property type="evidence" value="ECO:0007669"/>
    <property type="project" value="TreeGrafter"/>
</dbReference>
<feature type="domain" description="Peptidase M13 C-terminal" evidence="9">
    <location>
        <begin position="418"/>
        <end position="505"/>
    </location>
</feature>
<feature type="transmembrane region" description="Helical" evidence="8">
    <location>
        <begin position="20"/>
        <end position="41"/>
    </location>
</feature>
<evidence type="ECO:0000256" key="5">
    <source>
        <dbReference type="ARBA" id="ARBA00022801"/>
    </source>
</evidence>
<comment type="similarity">
    <text evidence="2">Belongs to the peptidase M13 family.</text>
</comment>
<dbReference type="PANTHER" id="PTHR11733">
    <property type="entry name" value="ZINC METALLOPROTEASE FAMILY M13 NEPRILYSIN-RELATED"/>
    <property type="match status" value="1"/>
</dbReference>
<evidence type="ECO:0000256" key="4">
    <source>
        <dbReference type="ARBA" id="ARBA00022723"/>
    </source>
</evidence>
<evidence type="ECO:0000256" key="2">
    <source>
        <dbReference type="ARBA" id="ARBA00007357"/>
    </source>
</evidence>
<dbReference type="GO" id="GO:0004222">
    <property type="term" value="F:metalloendopeptidase activity"/>
    <property type="evidence" value="ECO:0007669"/>
    <property type="project" value="InterPro"/>
</dbReference>
<dbReference type="Pfam" id="PF05649">
    <property type="entry name" value="Peptidase_M13_N"/>
    <property type="match status" value="1"/>
</dbReference>
<evidence type="ECO:0000256" key="1">
    <source>
        <dbReference type="ARBA" id="ARBA00001947"/>
    </source>
</evidence>
<dbReference type="Pfam" id="PF01431">
    <property type="entry name" value="Peptidase_M13"/>
    <property type="match status" value="1"/>
</dbReference>
<dbReference type="InterPro" id="IPR018497">
    <property type="entry name" value="Peptidase_M13_C"/>
</dbReference>